<keyword evidence="4" id="KW-0560">Oxidoreductase</keyword>
<dbReference type="InterPro" id="IPR050493">
    <property type="entry name" value="FAD-dep_Monooxygenase_BioMet"/>
</dbReference>
<keyword evidence="5" id="KW-0503">Monooxygenase</keyword>
<feature type="domain" description="FAD-binding" evidence="7">
    <location>
        <begin position="725"/>
        <end position="801"/>
    </location>
</feature>
<evidence type="ECO:0000256" key="1">
    <source>
        <dbReference type="ARBA" id="ARBA00007992"/>
    </source>
</evidence>
<comment type="similarity">
    <text evidence="1">Belongs to the paxM FAD-dependent monooxygenase family.</text>
</comment>
<dbReference type="PANTHER" id="PTHR13789:SF238">
    <property type="entry name" value="PUTATIVE (AFU_ORTHOLOGUE AFUA_2G01680)-RELATED"/>
    <property type="match status" value="1"/>
</dbReference>
<accession>A0A0G4M1F8</accession>
<dbReference type="PANTHER" id="PTHR13789">
    <property type="entry name" value="MONOOXYGENASE"/>
    <property type="match status" value="1"/>
</dbReference>
<gene>
    <name evidence="8" type="ORF">BN1708_004542</name>
</gene>
<evidence type="ECO:0000259" key="7">
    <source>
        <dbReference type="Pfam" id="PF01494"/>
    </source>
</evidence>
<dbReference type="Pfam" id="PF11951">
    <property type="entry name" value="Fungal_trans_2"/>
    <property type="match status" value="1"/>
</dbReference>
<keyword evidence="2" id="KW-0285">Flavoprotein</keyword>
<dbReference type="InterPro" id="IPR002938">
    <property type="entry name" value="FAD-bd"/>
</dbReference>
<keyword evidence="6" id="KW-0539">Nucleus</keyword>
<evidence type="ECO:0000313" key="9">
    <source>
        <dbReference type="Proteomes" id="UP000044602"/>
    </source>
</evidence>
<dbReference type="STRING" id="100787.A0A0G4M1F8"/>
<dbReference type="InterPro" id="IPR036188">
    <property type="entry name" value="FAD/NAD-bd_sf"/>
</dbReference>
<evidence type="ECO:0000256" key="5">
    <source>
        <dbReference type="ARBA" id="ARBA00023033"/>
    </source>
</evidence>
<dbReference type="Gene3D" id="3.50.50.60">
    <property type="entry name" value="FAD/NAD(P)-binding domain"/>
    <property type="match status" value="1"/>
</dbReference>
<evidence type="ECO:0000256" key="4">
    <source>
        <dbReference type="ARBA" id="ARBA00023002"/>
    </source>
</evidence>
<dbReference type="SUPFAM" id="SSF51905">
    <property type="entry name" value="FAD/NAD(P)-binding domain"/>
    <property type="match status" value="1"/>
</dbReference>
<dbReference type="GO" id="GO:0071949">
    <property type="term" value="F:FAD binding"/>
    <property type="evidence" value="ECO:0007669"/>
    <property type="project" value="InterPro"/>
</dbReference>
<dbReference type="InterPro" id="IPR021858">
    <property type="entry name" value="Fun_TF"/>
</dbReference>
<evidence type="ECO:0000256" key="6">
    <source>
        <dbReference type="ARBA" id="ARBA00023242"/>
    </source>
</evidence>
<evidence type="ECO:0000256" key="2">
    <source>
        <dbReference type="ARBA" id="ARBA00022630"/>
    </source>
</evidence>
<dbReference type="AlphaFoldDB" id="A0A0G4M1F8"/>
<keyword evidence="3" id="KW-0274">FAD</keyword>
<evidence type="ECO:0000256" key="3">
    <source>
        <dbReference type="ARBA" id="ARBA00022827"/>
    </source>
</evidence>
<dbReference type="Proteomes" id="UP000044602">
    <property type="component" value="Unassembled WGS sequence"/>
</dbReference>
<dbReference type="EMBL" id="CVQH01020640">
    <property type="protein sequence ID" value="CRK28104.1"/>
    <property type="molecule type" value="Genomic_DNA"/>
</dbReference>
<dbReference type="Pfam" id="PF01494">
    <property type="entry name" value="FAD_binding_3"/>
    <property type="match status" value="1"/>
</dbReference>
<proteinExistence type="inferred from homology"/>
<protein>
    <recommendedName>
        <fullName evidence="7">FAD-binding domain-containing protein</fullName>
    </recommendedName>
</protein>
<dbReference type="SUPFAM" id="SSF54373">
    <property type="entry name" value="FAD-linked reductases, C-terminal domain"/>
    <property type="match status" value="1"/>
</dbReference>
<keyword evidence="9" id="KW-1185">Reference proteome</keyword>
<evidence type="ECO:0000313" key="8">
    <source>
        <dbReference type="EMBL" id="CRK28104.1"/>
    </source>
</evidence>
<sequence length="870" mass="96045">MGELQTATAPTRNHACQGRTTSCDRAKERKACTNCSRSRRKCPGCGLRLSWPRPNDLRRAVVSKSSLPSRPPGTPSLISDARFVHTSNWDIELHHSLTSSVPVRNKLPSLSVPMFWNPSKLGALDRDLLEYFCCVASLSLATFGCNNAALGCALVRVALQGQTITTAPVLQALMAYASLHRYGLQSQALELKVAALGSLAKEPRAPSLGVEATLQHAATGMLLCSFEIHQSSSTSGHWPFYLGGVKAVFGACSTKTLHQLGSEVAVLLDWVHYHDVLARFSLLHWTKGGSSDLPPAPTDFFCPQVSKLPPPIFCMLNLLSQVCDAVSSSAIPLNTSGGVGDYKSFLEVLDWRIRSLSIPQVPDDDSRASDDTTLVMQLYQLAILLFLDRCFEDLIDQPVRTQQNIDKAFAILPQLSFCKQQFPIHVIGCEAQTDEQRAAVLDVISRTEKMSSSRSLNYCKRILQAVWAQDDLVNGCNIGYREKLSSIGAGIQLSPNATRLLQRWGVFEEVLQHAAQPEAGTFRSYRGDVLSQSPPVSHPTLVREEAPYIVIHRADLLRALLSGMERHGITLKLSSEVKEINFNKPSIRLSNDEVYEADLILGADGERSRCRGILLGREDPPHSPGDVVYRISVPTKNIAEGHAAWDLKRRCSVNFWMGPGGHVVSYLIQHDILNMVLVYTEGAGGKVMYGPQRADLDEFRSKIANWDPVLHELINVPGSVCTKWTLFQIHEVIQWRHESGRFVLVGDAAHAILPCLAQGAAQAFEDAGVLGAIFSQPVGRDQIPDALRVFEEVRKPRASHVRHCTLEQKAMFALSDGPGQEERDAGLRAGADYGLFRWLWEYDAAESGREAWEAFLNKAREDGIEPRHDN</sequence>
<name>A0A0G4M1F8_VERLO</name>
<dbReference type="GO" id="GO:0004497">
    <property type="term" value="F:monooxygenase activity"/>
    <property type="evidence" value="ECO:0007669"/>
    <property type="project" value="UniProtKB-KW"/>
</dbReference>
<dbReference type="PRINTS" id="PR00420">
    <property type="entry name" value="RNGMNOXGNASE"/>
</dbReference>
<organism evidence="8 9">
    <name type="scientific">Verticillium longisporum</name>
    <name type="common">Verticillium dahliae var. longisporum</name>
    <dbReference type="NCBI Taxonomy" id="100787"/>
    <lineage>
        <taxon>Eukaryota</taxon>
        <taxon>Fungi</taxon>
        <taxon>Dikarya</taxon>
        <taxon>Ascomycota</taxon>
        <taxon>Pezizomycotina</taxon>
        <taxon>Sordariomycetes</taxon>
        <taxon>Hypocreomycetidae</taxon>
        <taxon>Glomerellales</taxon>
        <taxon>Plectosphaerellaceae</taxon>
        <taxon>Verticillium</taxon>
    </lineage>
</organism>
<reference evidence="8 9" key="1">
    <citation type="submission" date="2015-05" db="EMBL/GenBank/DDBJ databases">
        <authorList>
            <person name="Wang D.B."/>
            <person name="Wang M."/>
        </authorList>
    </citation>
    <scope>NUCLEOTIDE SEQUENCE [LARGE SCALE GENOMIC DNA]</scope>
    <source>
        <strain evidence="8">VL1</strain>
    </source>
</reference>